<dbReference type="AlphaFoldDB" id="A0A9D4M7V8"/>
<name>A0A9D4M7V8_DREPO</name>
<reference evidence="1" key="2">
    <citation type="submission" date="2020-11" db="EMBL/GenBank/DDBJ databases">
        <authorList>
            <person name="McCartney M.A."/>
            <person name="Auch B."/>
            <person name="Kono T."/>
            <person name="Mallez S."/>
            <person name="Becker A."/>
            <person name="Gohl D.M."/>
            <person name="Silverstein K.A.T."/>
            <person name="Koren S."/>
            <person name="Bechman K.B."/>
            <person name="Herman A."/>
            <person name="Abrahante J.E."/>
            <person name="Garbe J."/>
        </authorList>
    </citation>
    <scope>NUCLEOTIDE SEQUENCE</scope>
    <source>
        <strain evidence="1">Duluth1</strain>
        <tissue evidence="1">Whole animal</tissue>
    </source>
</reference>
<accession>A0A9D4M7V8</accession>
<dbReference type="Proteomes" id="UP000828390">
    <property type="component" value="Unassembled WGS sequence"/>
</dbReference>
<protein>
    <submittedName>
        <fullName evidence="1">Uncharacterized protein</fullName>
    </submittedName>
</protein>
<dbReference type="EMBL" id="JAIWYP010000002">
    <property type="protein sequence ID" value="KAH3871221.1"/>
    <property type="molecule type" value="Genomic_DNA"/>
</dbReference>
<keyword evidence="2" id="KW-1185">Reference proteome</keyword>
<proteinExistence type="predicted"/>
<evidence type="ECO:0000313" key="2">
    <source>
        <dbReference type="Proteomes" id="UP000828390"/>
    </source>
</evidence>
<organism evidence="1 2">
    <name type="scientific">Dreissena polymorpha</name>
    <name type="common">Zebra mussel</name>
    <name type="synonym">Mytilus polymorpha</name>
    <dbReference type="NCBI Taxonomy" id="45954"/>
    <lineage>
        <taxon>Eukaryota</taxon>
        <taxon>Metazoa</taxon>
        <taxon>Spiralia</taxon>
        <taxon>Lophotrochozoa</taxon>
        <taxon>Mollusca</taxon>
        <taxon>Bivalvia</taxon>
        <taxon>Autobranchia</taxon>
        <taxon>Heteroconchia</taxon>
        <taxon>Euheterodonta</taxon>
        <taxon>Imparidentia</taxon>
        <taxon>Neoheterodontei</taxon>
        <taxon>Myida</taxon>
        <taxon>Dreissenoidea</taxon>
        <taxon>Dreissenidae</taxon>
        <taxon>Dreissena</taxon>
    </lineage>
</organism>
<comment type="caution">
    <text evidence="1">The sequence shown here is derived from an EMBL/GenBank/DDBJ whole genome shotgun (WGS) entry which is preliminary data.</text>
</comment>
<reference evidence="1" key="1">
    <citation type="journal article" date="2019" name="bioRxiv">
        <title>The Genome of the Zebra Mussel, Dreissena polymorpha: A Resource for Invasive Species Research.</title>
        <authorList>
            <person name="McCartney M.A."/>
            <person name="Auch B."/>
            <person name="Kono T."/>
            <person name="Mallez S."/>
            <person name="Zhang Y."/>
            <person name="Obille A."/>
            <person name="Becker A."/>
            <person name="Abrahante J.E."/>
            <person name="Garbe J."/>
            <person name="Badalamenti J.P."/>
            <person name="Herman A."/>
            <person name="Mangelson H."/>
            <person name="Liachko I."/>
            <person name="Sullivan S."/>
            <person name="Sone E.D."/>
            <person name="Koren S."/>
            <person name="Silverstein K.A.T."/>
            <person name="Beckman K.B."/>
            <person name="Gohl D.M."/>
        </authorList>
    </citation>
    <scope>NUCLEOTIDE SEQUENCE</scope>
    <source>
        <strain evidence="1">Duluth1</strain>
        <tissue evidence="1">Whole animal</tissue>
    </source>
</reference>
<sequence>MCEAPKRCEALPEMCEAPMGLRPYQRCVRILEVDTLPEMYEDPKRCETLPEMCEATEGLRPYLRCVRLLRG</sequence>
<evidence type="ECO:0000313" key="1">
    <source>
        <dbReference type="EMBL" id="KAH3871221.1"/>
    </source>
</evidence>
<gene>
    <name evidence="1" type="ORF">DPMN_034415</name>
</gene>